<dbReference type="EMBL" id="LGSP01000096">
    <property type="protein sequence ID" value="KNE79245.1"/>
    <property type="molecule type" value="Genomic_DNA"/>
</dbReference>
<name>A0ACC4W426_STRFR</name>
<evidence type="ECO:0000313" key="2">
    <source>
        <dbReference type="Proteomes" id="UP000037185"/>
    </source>
</evidence>
<sequence length="390" mass="41874">MVGYAFMGAAHSQGWRTAGRVFDLPLTPVMAAVCGRDPAAVRAAARRHGWAEAETDWRALIARDDVQLVDICTPGDSHAEIAIAALEAGKHVLCEKPLANTVAEAEAMVEAADRARERGQLAMVGFNYRRVPALAFARRLVASGRLGTLRHVRVTYLQDWITDPEFPLVWRLRKERAGSGALGDLGAHIVDLAQHLTGEHLAGVSALTETFVKERPLPGAAHGLSAAADGAGRGPVTVDDAALFTGRLASGALASFEVTRVAAGRKNALRIELNGALGSLSFDLERLNELCFHDHTEEAAVSGFRRILVTEPEHPYLEAWWPPGHGLGYEHTFVHQARDLVHAIAAGTGPRPSFADGLQVQRVLAAVEESARHDSRYTPVEPAPVLPALA</sequence>
<proteinExistence type="predicted"/>
<reference evidence="1" key="1">
    <citation type="submission" date="2015-07" db="EMBL/GenBank/DDBJ databases">
        <title>Draft genome sequence of Streptomyces fradiae, a resistant strain to nitron-oligomycin.</title>
        <authorList>
            <person name="Vatlin A.A."/>
            <person name="Bekker O.B."/>
            <person name="Danilenko V.N."/>
        </authorList>
    </citation>
    <scope>NUCLEOTIDE SEQUENCE</scope>
    <source>
        <strain evidence="1">Olg1-1</strain>
    </source>
</reference>
<gene>
    <name evidence="1" type="ORF">ADZ36_28665</name>
</gene>
<protein>
    <submittedName>
        <fullName evidence="1">Dehydrogenase</fullName>
    </submittedName>
</protein>
<comment type="caution">
    <text evidence="1">The sequence shown here is derived from an EMBL/GenBank/DDBJ whole genome shotgun (WGS) entry which is preliminary data.</text>
</comment>
<evidence type="ECO:0000313" key="1">
    <source>
        <dbReference type="EMBL" id="KNE79245.1"/>
    </source>
</evidence>
<organism evidence="1 2">
    <name type="scientific">Streptomyces fradiae</name>
    <name type="common">Streptomyces roseoflavus</name>
    <dbReference type="NCBI Taxonomy" id="1906"/>
    <lineage>
        <taxon>Bacteria</taxon>
        <taxon>Bacillati</taxon>
        <taxon>Actinomycetota</taxon>
        <taxon>Actinomycetes</taxon>
        <taxon>Kitasatosporales</taxon>
        <taxon>Streptomycetaceae</taxon>
        <taxon>Streptomyces</taxon>
    </lineage>
</organism>
<accession>A0ACC4W426</accession>
<keyword evidence="2" id="KW-1185">Reference proteome</keyword>
<dbReference type="Proteomes" id="UP000037185">
    <property type="component" value="Unassembled WGS sequence"/>
</dbReference>